<dbReference type="AlphaFoldDB" id="A0A813HCI1"/>
<dbReference type="Gene3D" id="3.10.280.10">
    <property type="entry name" value="Mitochondrial glycoprotein"/>
    <property type="match status" value="1"/>
</dbReference>
<dbReference type="EMBL" id="CAJNNV010031270">
    <property type="protein sequence ID" value="CAE8635334.1"/>
    <property type="molecule type" value="Genomic_DNA"/>
</dbReference>
<dbReference type="GO" id="GO:0005759">
    <property type="term" value="C:mitochondrial matrix"/>
    <property type="evidence" value="ECO:0007669"/>
    <property type="project" value="InterPro"/>
</dbReference>
<dbReference type="PANTHER" id="PTHR10826">
    <property type="entry name" value="COMPLEMENT COMPONENT 1"/>
    <property type="match status" value="1"/>
</dbReference>
<dbReference type="EMBL" id="CAJNNW010024626">
    <property type="protein sequence ID" value="CAE8673445.1"/>
    <property type="molecule type" value="Genomic_DNA"/>
</dbReference>
<name>A0A813HCI1_POLGL</name>
<protein>
    <recommendedName>
        <fullName evidence="5">Mitochondrial glycoprotein</fullName>
    </recommendedName>
</protein>
<dbReference type="Proteomes" id="UP000626109">
    <property type="component" value="Unassembled WGS sequence"/>
</dbReference>
<dbReference type="Proteomes" id="UP000654075">
    <property type="component" value="Unassembled WGS sequence"/>
</dbReference>
<dbReference type="OrthoDB" id="278212at2759"/>
<comment type="caution">
    <text evidence="2">The sequence shown here is derived from an EMBL/GenBank/DDBJ whole genome shotgun (WGS) entry which is preliminary data.</text>
</comment>
<evidence type="ECO:0000313" key="2">
    <source>
        <dbReference type="EMBL" id="CAE8635334.1"/>
    </source>
</evidence>
<evidence type="ECO:0000313" key="1">
    <source>
        <dbReference type="EMBL" id="CAE8601970.1"/>
    </source>
</evidence>
<accession>A0A813HCI1</accession>
<reference evidence="2" key="1">
    <citation type="submission" date="2021-02" db="EMBL/GenBank/DDBJ databases">
        <authorList>
            <person name="Dougan E. K."/>
            <person name="Rhodes N."/>
            <person name="Thang M."/>
            <person name="Chan C."/>
        </authorList>
    </citation>
    <scope>NUCLEOTIDE SEQUENCE</scope>
</reference>
<organism evidence="2 4">
    <name type="scientific">Polarella glacialis</name>
    <name type="common">Dinoflagellate</name>
    <dbReference type="NCBI Taxonomy" id="89957"/>
    <lineage>
        <taxon>Eukaryota</taxon>
        <taxon>Sar</taxon>
        <taxon>Alveolata</taxon>
        <taxon>Dinophyceae</taxon>
        <taxon>Suessiales</taxon>
        <taxon>Suessiaceae</taxon>
        <taxon>Polarella</taxon>
    </lineage>
</organism>
<dbReference type="EMBL" id="CAJNNV010013715">
    <property type="protein sequence ID" value="CAE8601970.1"/>
    <property type="molecule type" value="Genomic_DNA"/>
</dbReference>
<gene>
    <name evidence="1" type="ORF">PGLA1383_LOCUS20230</name>
    <name evidence="2" type="ORF">PGLA1383_LOCUS50930</name>
    <name evidence="3" type="ORF">PGLA2088_LOCUS18541</name>
</gene>
<evidence type="ECO:0008006" key="5">
    <source>
        <dbReference type="Google" id="ProtNLM"/>
    </source>
</evidence>
<dbReference type="InterPro" id="IPR036561">
    <property type="entry name" value="MAM33_sf"/>
</dbReference>
<evidence type="ECO:0000313" key="3">
    <source>
        <dbReference type="EMBL" id="CAE8673445.1"/>
    </source>
</evidence>
<evidence type="ECO:0000313" key="4">
    <source>
        <dbReference type="Proteomes" id="UP000654075"/>
    </source>
</evidence>
<sequence length="238" mass="26739">MSAFPRLLQAAGCRRLVTCASAGQVKAFSRTASFAFSQPSRSFASAATSKVVKTLRAEIKHEEEQYEQAKEIKSFLAKSEFKLVDSDGDVNMVLERELDDKVLRIEWQLTSPFDPSAEMEGGEEGYEHEATDFCITVESKTSSAGLSFYCSTQTGEDHRFVIGNVKSFSSVEEKDSVNGFNGPEFEDIDEKLQEAFDEFLAEAGMNNEVCDFIDAMALDKEQREYIRWLNNSMKFLES</sequence>
<dbReference type="Pfam" id="PF02330">
    <property type="entry name" value="MAM33"/>
    <property type="match status" value="1"/>
</dbReference>
<dbReference type="SUPFAM" id="SSF54529">
    <property type="entry name" value="Mitochondrial glycoprotein MAM33-like"/>
    <property type="match status" value="1"/>
</dbReference>
<dbReference type="PANTHER" id="PTHR10826:SF1">
    <property type="entry name" value="COMPLEMENT COMPONENT 1 Q SUBCOMPONENT-BINDING PROTEIN, MITOCHONDRIAL"/>
    <property type="match status" value="1"/>
</dbReference>
<keyword evidence="4" id="KW-1185">Reference proteome</keyword>
<dbReference type="OMA" id="CEYMMSK"/>
<proteinExistence type="predicted"/>
<dbReference type="InterPro" id="IPR003428">
    <property type="entry name" value="MAM33"/>
</dbReference>